<dbReference type="Gene3D" id="3.30.450.20">
    <property type="entry name" value="PAS domain"/>
    <property type="match status" value="2"/>
</dbReference>
<dbReference type="STRING" id="42354.SAMN05216333_12011"/>
<feature type="domain" description="PAS" evidence="7">
    <location>
        <begin position="134"/>
        <end position="205"/>
    </location>
</feature>
<dbReference type="SUPFAM" id="SSF55785">
    <property type="entry name" value="PYP-like sensor domain (PAS domain)"/>
    <property type="match status" value="2"/>
</dbReference>
<dbReference type="InterPro" id="IPR013655">
    <property type="entry name" value="PAS_fold_3"/>
</dbReference>
<dbReference type="PANTHER" id="PTHR43304:SF1">
    <property type="entry name" value="PAC DOMAIN-CONTAINING PROTEIN"/>
    <property type="match status" value="1"/>
</dbReference>
<protein>
    <recommendedName>
        <fullName evidence="2">histidine kinase</fullName>
        <ecNumber evidence="2">2.7.13.3</ecNumber>
    </recommendedName>
</protein>
<dbReference type="GO" id="GO:0000155">
    <property type="term" value="F:phosphorelay sensor kinase activity"/>
    <property type="evidence" value="ECO:0007669"/>
    <property type="project" value="InterPro"/>
</dbReference>
<keyword evidence="5" id="KW-0418">Kinase</keyword>
<dbReference type="RefSeq" id="WP_256206253.1">
    <property type="nucleotide sequence ID" value="NZ_FODO01000020.1"/>
</dbReference>
<dbReference type="InterPro" id="IPR000700">
    <property type="entry name" value="PAS-assoc_C"/>
</dbReference>
<dbReference type="InterPro" id="IPR004358">
    <property type="entry name" value="Sig_transdc_His_kin-like_C"/>
</dbReference>
<dbReference type="SMART" id="SM00091">
    <property type="entry name" value="PAS"/>
    <property type="match status" value="2"/>
</dbReference>
<comment type="catalytic activity">
    <reaction evidence="1">
        <text>ATP + protein L-histidine = ADP + protein N-phospho-L-histidine.</text>
        <dbReference type="EC" id="2.7.13.3"/>
    </reaction>
</comment>
<dbReference type="EC" id="2.7.13.3" evidence="2"/>
<keyword evidence="4" id="KW-0808">Transferase</keyword>
<evidence type="ECO:0000313" key="9">
    <source>
        <dbReference type="EMBL" id="SEO81289.1"/>
    </source>
</evidence>
<dbReference type="CDD" id="cd00082">
    <property type="entry name" value="HisKA"/>
    <property type="match status" value="1"/>
</dbReference>
<sequence>MNSAVKNLNFRTVFDAAADAMLLTENTGHIVLANPTAQQLLGYSADEMKGLAIEMLIAPRYRKQYRYYQRLFLNRPVKRSMSVGNELIALNRDGKEILLDISLSPIKTGQQLFILILFTIANRRLDTEDALRSSEERLRLAKQAAGLGIFDYDFKRNIIYWDRQMRKLWGKHSEKTVSYEEFVAAIHPEDREARQAAIDKAMDPNSNGEFKAQYRIINPINGVERWISARGRVYFEAGYPHRLIGVTRDVTEQRNIQKKLQVHRNETENILKQQVAARTASAIAHELNQPLAAISAYSEVVLHALQNDSFSADNLKRALEGCVAQAQRVGRSLHELLAFLQKGELMTERSNLTDVIHGALSIVYNDGYGRFHPILHLQQNLPAVQCNRTQIQKVLVNLFRNAIEAMRNIDFPILTITTTVQTVNDEDVAVVIVQDNGPGFDQVVAKRIFEPFFTTKPSGIGMGLSISRALIEDNGGQLWVDSDAKTGAKFHFTLPFGP</sequence>
<evidence type="ECO:0000256" key="4">
    <source>
        <dbReference type="ARBA" id="ARBA00022679"/>
    </source>
</evidence>
<dbReference type="PROSITE" id="PS50112">
    <property type="entry name" value="PAS"/>
    <property type="match status" value="2"/>
</dbReference>
<evidence type="ECO:0000259" key="7">
    <source>
        <dbReference type="PROSITE" id="PS50112"/>
    </source>
</evidence>
<evidence type="ECO:0000259" key="8">
    <source>
        <dbReference type="PROSITE" id="PS50113"/>
    </source>
</evidence>
<gene>
    <name evidence="9" type="ORF">SAMN05216333_12011</name>
</gene>
<dbReference type="InterPro" id="IPR036890">
    <property type="entry name" value="HATPase_C_sf"/>
</dbReference>
<dbReference type="Gene3D" id="3.30.565.10">
    <property type="entry name" value="Histidine kinase-like ATPase, C-terminal domain"/>
    <property type="match status" value="1"/>
</dbReference>
<accession>A0A1H8SQR5</accession>
<dbReference type="InterPro" id="IPR036097">
    <property type="entry name" value="HisK_dim/P_sf"/>
</dbReference>
<dbReference type="NCBIfam" id="TIGR00229">
    <property type="entry name" value="sensory_box"/>
    <property type="match status" value="2"/>
</dbReference>
<dbReference type="PANTHER" id="PTHR43304">
    <property type="entry name" value="PHYTOCHROME-LIKE PROTEIN CPH1"/>
    <property type="match status" value="1"/>
</dbReference>
<dbReference type="Pfam" id="PF02518">
    <property type="entry name" value="HATPase_c"/>
    <property type="match status" value="1"/>
</dbReference>
<dbReference type="SMART" id="SM00387">
    <property type="entry name" value="HATPase_c"/>
    <property type="match status" value="1"/>
</dbReference>
<evidence type="ECO:0000259" key="6">
    <source>
        <dbReference type="PROSITE" id="PS50109"/>
    </source>
</evidence>
<dbReference type="Gene3D" id="1.10.287.130">
    <property type="match status" value="1"/>
</dbReference>
<dbReference type="EMBL" id="FODO01000020">
    <property type="protein sequence ID" value="SEO81289.1"/>
    <property type="molecule type" value="Genomic_DNA"/>
</dbReference>
<evidence type="ECO:0000256" key="1">
    <source>
        <dbReference type="ARBA" id="ARBA00000085"/>
    </source>
</evidence>
<reference evidence="10" key="1">
    <citation type="submission" date="2016-10" db="EMBL/GenBank/DDBJ databases">
        <authorList>
            <person name="Varghese N."/>
            <person name="Submissions S."/>
        </authorList>
    </citation>
    <scope>NUCLEOTIDE SEQUENCE [LARGE SCALE GENOMIC DNA]</scope>
    <source>
        <strain evidence="10">Nm76</strain>
    </source>
</reference>
<dbReference type="SUPFAM" id="SSF55874">
    <property type="entry name" value="ATPase domain of HSP90 chaperone/DNA topoisomerase II/histidine kinase"/>
    <property type="match status" value="1"/>
</dbReference>
<dbReference type="InterPro" id="IPR003594">
    <property type="entry name" value="HATPase_dom"/>
</dbReference>
<dbReference type="InterPro" id="IPR052162">
    <property type="entry name" value="Sensor_kinase/Photoreceptor"/>
</dbReference>
<evidence type="ECO:0000256" key="2">
    <source>
        <dbReference type="ARBA" id="ARBA00012438"/>
    </source>
</evidence>
<keyword evidence="10" id="KW-1185">Reference proteome</keyword>
<evidence type="ECO:0000256" key="3">
    <source>
        <dbReference type="ARBA" id="ARBA00022553"/>
    </source>
</evidence>
<dbReference type="SMART" id="SM00388">
    <property type="entry name" value="HisKA"/>
    <property type="match status" value="1"/>
</dbReference>
<dbReference type="PROSITE" id="PS50109">
    <property type="entry name" value="HIS_KIN"/>
    <property type="match status" value="1"/>
</dbReference>
<keyword evidence="3" id="KW-0597">Phosphoprotein</keyword>
<dbReference type="Pfam" id="PF08447">
    <property type="entry name" value="PAS_3"/>
    <property type="match status" value="1"/>
</dbReference>
<dbReference type="PROSITE" id="PS50113">
    <property type="entry name" value="PAC"/>
    <property type="match status" value="1"/>
</dbReference>
<dbReference type="CDD" id="cd00130">
    <property type="entry name" value="PAS"/>
    <property type="match status" value="2"/>
</dbReference>
<dbReference type="PRINTS" id="PR00344">
    <property type="entry name" value="BCTRLSENSOR"/>
</dbReference>
<evidence type="ECO:0000313" key="10">
    <source>
        <dbReference type="Proteomes" id="UP000198814"/>
    </source>
</evidence>
<dbReference type="InterPro" id="IPR003661">
    <property type="entry name" value="HisK_dim/P_dom"/>
</dbReference>
<name>A0A1H8SQR5_9PROT</name>
<feature type="domain" description="PAS" evidence="7">
    <location>
        <begin position="6"/>
        <end position="80"/>
    </location>
</feature>
<dbReference type="InterPro" id="IPR000014">
    <property type="entry name" value="PAS"/>
</dbReference>
<dbReference type="InterPro" id="IPR005467">
    <property type="entry name" value="His_kinase_dom"/>
</dbReference>
<dbReference type="Pfam" id="PF13426">
    <property type="entry name" value="PAS_9"/>
    <property type="match status" value="1"/>
</dbReference>
<feature type="domain" description="Histidine kinase" evidence="6">
    <location>
        <begin position="282"/>
        <end position="498"/>
    </location>
</feature>
<dbReference type="Proteomes" id="UP000198814">
    <property type="component" value="Unassembled WGS sequence"/>
</dbReference>
<dbReference type="InterPro" id="IPR035965">
    <property type="entry name" value="PAS-like_dom_sf"/>
</dbReference>
<organism evidence="9 10">
    <name type="scientific">Nitrosomonas oligotropha</name>
    <dbReference type="NCBI Taxonomy" id="42354"/>
    <lineage>
        <taxon>Bacteria</taxon>
        <taxon>Pseudomonadati</taxon>
        <taxon>Pseudomonadota</taxon>
        <taxon>Betaproteobacteria</taxon>
        <taxon>Nitrosomonadales</taxon>
        <taxon>Nitrosomonadaceae</taxon>
        <taxon>Nitrosomonas</taxon>
    </lineage>
</organism>
<evidence type="ECO:0000256" key="5">
    <source>
        <dbReference type="ARBA" id="ARBA00022777"/>
    </source>
</evidence>
<dbReference type="AlphaFoldDB" id="A0A1H8SQR5"/>
<dbReference type="Pfam" id="PF00512">
    <property type="entry name" value="HisKA"/>
    <property type="match status" value="1"/>
</dbReference>
<dbReference type="Gene3D" id="2.10.70.100">
    <property type="match status" value="1"/>
</dbReference>
<dbReference type="SUPFAM" id="SSF47384">
    <property type="entry name" value="Homodimeric domain of signal transducing histidine kinase"/>
    <property type="match status" value="1"/>
</dbReference>
<feature type="domain" description="PAC" evidence="8">
    <location>
        <begin position="210"/>
        <end position="262"/>
    </location>
</feature>
<proteinExistence type="predicted"/>